<evidence type="ECO:0000313" key="2">
    <source>
        <dbReference type="EMBL" id="UXI69773.1"/>
    </source>
</evidence>
<keyword evidence="3" id="KW-1185">Reference proteome</keyword>
<proteinExistence type="predicted"/>
<sequence>MAIDPKWSTIRGFGEVHYFNVSYVVLIAVPILAQVLHFSSEPMLPMSVRWLYAASVFYAIGIAVYQYQCPDEIKRYASARDYIQDMYDIYLRSNPHRRLEIVRTQLVKDHQTLQRIATAENELTTAEPGRALRLAQERLDSLIDTLYPHAIQAHLNNDYHRLDATARRSRLCSFAAYLTGTIVLIALLAVRSACVFFGYC</sequence>
<protein>
    <recommendedName>
        <fullName evidence="4">SMODS and SLOG-associating 2TM effector domain-containing protein</fullName>
    </recommendedName>
</protein>
<keyword evidence="1" id="KW-0812">Transmembrane</keyword>
<feature type="transmembrane region" description="Helical" evidence="1">
    <location>
        <begin position="174"/>
        <end position="199"/>
    </location>
</feature>
<name>A0ABY6BID5_9GAMM</name>
<evidence type="ECO:0000256" key="1">
    <source>
        <dbReference type="SAM" id="Phobius"/>
    </source>
</evidence>
<feature type="transmembrane region" description="Helical" evidence="1">
    <location>
        <begin position="50"/>
        <end position="67"/>
    </location>
</feature>
<organism evidence="2 3">
    <name type="scientific">Tahibacter amnicola</name>
    <dbReference type="NCBI Taxonomy" id="2976241"/>
    <lineage>
        <taxon>Bacteria</taxon>
        <taxon>Pseudomonadati</taxon>
        <taxon>Pseudomonadota</taxon>
        <taxon>Gammaproteobacteria</taxon>
        <taxon>Lysobacterales</taxon>
        <taxon>Rhodanobacteraceae</taxon>
        <taxon>Tahibacter</taxon>
    </lineage>
</organism>
<dbReference type="EMBL" id="CP104694">
    <property type="protein sequence ID" value="UXI69773.1"/>
    <property type="molecule type" value="Genomic_DNA"/>
</dbReference>
<evidence type="ECO:0000313" key="3">
    <source>
        <dbReference type="Proteomes" id="UP001064632"/>
    </source>
</evidence>
<gene>
    <name evidence="2" type="ORF">N4264_09120</name>
</gene>
<keyword evidence="1" id="KW-0472">Membrane</keyword>
<evidence type="ECO:0008006" key="4">
    <source>
        <dbReference type="Google" id="ProtNLM"/>
    </source>
</evidence>
<feature type="transmembrane region" description="Helical" evidence="1">
    <location>
        <begin position="21"/>
        <end position="38"/>
    </location>
</feature>
<dbReference type="RefSeq" id="WP_261696726.1">
    <property type="nucleotide sequence ID" value="NZ_CP104694.1"/>
</dbReference>
<reference evidence="2" key="1">
    <citation type="submission" date="2022-09" db="EMBL/GenBank/DDBJ databases">
        <title>Tahibacter sp. nov., isolated from a fresh water.</title>
        <authorList>
            <person name="Baek J.H."/>
            <person name="Lee J.K."/>
            <person name="Kim J.M."/>
            <person name="Jeon C.O."/>
        </authorList>
    </citation>
    <scope>NUCLEOTIDE SEQUENCE</scope>
    <source>
        <strain evidence="2">W38</strain>
    </source>
</reference>
<keyword evidence="1" id="KW-1133">Transmembrane helix</keyword>
<accession>A0ABY6BID5</accession>
<dbReference type="Proteomes" id="UP001064632">
    <property type="component" value="Chromosome"/>
</dbReference>